<feature type="compositionally biased region" description="Polar residues" evidence="5">
    <location>
        <begin position="141"/>
        <end position="151"/>
    </location>
</feature>
<keyword evidence="4" id="KW-0539">Nucleus</keyword>
<dbReference type="GO" id="GO:0005634">
    <property type="term" value="C:nucleus"/>
    <property type="evidence" value="ECO:0007669"/>
    <property type="project" value="UniProtKB-SubCell"/>
</dbReference>
<evidence type="ECO:0000256" key="5">
    <source>
        <dbReference type="SAM" id="MobiDB-lite"/>
    </source>
</evidence>
<dbReference type="EMBL" id="LFIV01000223">
    <property type="protein sequence ID" value="KZL65392.1"/>
    <property type="molecule type" value="Genomic_DNA"/>
</dbReference>
<evidence type="ECO:0000313" key="6">
    <source>
        <dbReference type="EMBL" id="KZL65392.1"/>
    </source>
</evidence>
<reference evidence="6 7" key="1">
    <citation type="submission" date="2015-06" db="EMBL/GenBank/DDBJ databases">
        <title>Survival trade-offs in plant roots during colonization by closely related pathogenic and mutualistic fungi.</title>
        <authorList>
            <person name="Hacquard S."/>
            <person name="Kracher B."/>
            <person name="Hiruma K."/>
            <person name="Weinman A."/>
            <person name="Muench P."/>
            <person name="Garrido Oter R."/>
            <person name="Ver Loren van Themaat E."/>
            <person name="Dallerey J.-F."/>
            <person name="Damm U."/>
            <person name="Henrissat B."/>
            <person name="Lespinet O."/>
            <person name="Thon M."/>
            <person name="Kemen E."/>
            <person name="McHardy A.C."/>
            <person name="Schulze-Lefert P."/>
            <person name="O'Connell R.J."/>
        </authorList>
    </citation>
    <scope>NUCLEOTIDE SEQUENCE [LARGE SCALE GENOMIC DNA]</scope>
    <source>
        <strain evidence="6 7">0861</strain>
    </source>
</reference>
<keyword evidence="2" id="KW-0805">Transcription regulation</keyword>
<dbReference type="AlphaFoldDB" id="A0A166N7H3"/>
<accession>A0A166N7H3</accession>
<sequence length="274" mass="30889">MPDQELFLSPTTSSSCREWPAYDGQIIQIPGNSFNSIDTLQWEAASQEHWSFDRVETTSDHTTVSLATESSMWYFYQQQHVQPPQSGLFSPPAYIPTAVFPISAFGAVCQLPHESEHQTEPAPRTTVRKKTRTKEKPAYSGRSTSSQQRPQNLRAGAQRELLSASSSPCDKNIDQAVDEEEGLGRDMLPRPEKRKPHRVKNLVAAKRYREKTKQYETSLVAKKGQVTRERMYLDSCVTALKNEVLTLKNQILQHGDCDCDLIQVYIARAASALS</sequence>
<dbReference type="SUPFAM" id="SSF57959">
    <property type="entry name" value="Leucine zipper domain"/>
    <property type="match status" value="1"/>
</dbReference>
<gene>
    <name evidence="6" type="ORF">CT0861_10152</name>
</gene>
<dbReference type="PANTHER" id="PTHR19304">
    <property type="entry name" value="CYCLIC-AMP RESPONSE ELEMENT BINDING PROTEIN"/>
    <property type="match status" value="1"/>
</dbReference>
<dbReference type="CDD" id="cd14687">
    <property type="entry name" value="bZIP_ATF2"/>
    <property type="match status" value="1"/>
</dbReference>
<dbReference type="STRING" id="708197.A0A166N7H3"/>
<comment type="subcellular location">
    <subcellularLocation>
        <location evidence="1">Nucleus</location>
    </subcellularLocation>
</comment>
<proteinExistence type="predicted"/>
<evidence type="ECO:0000256" key="2">
    <source>
        <dbReference type="ARBA" id="ARBA00023015"/>
    </source>
</evidence>
<dbReference type="InterPro" id="IPR046347">
    <property type="entry name" value="bZIP_sf"/>
</dbReference>
<name>A0A166N7H3_9PEZI</name>
<keyword evidence="7" id="KW-1185">Reference proteome</keyword>
<dbReference type="Gene3D" id="1.20.5.170">
    <property type="match status" value="1"/>
</dbReference>
<evidence type="ECO:0000256" key="4">
    <source>
        <dbReference type="ARBA" id="ARBA00023242"/>
    </source>
</evidence>
<organism evidence="6 7">
    <name type="scientific">Colletotrichum tofieldiae</name>
    <dbReference type="NCBI Taxonomy" id="708197"/>
    <lineage>
        <taxon>Eukaryota</taxon>
        <taxon>Fungi</taxon>
        <taxon>Dikarya</taxon>
        <taxon>Ascomycota</taxon>
        <taxon>Pezizomycotina</taxon>
        <taxon>Sordariomycetes</taxon>
        <taxon>Hypocreomycetidae</taxon>
        <taxon>Glomerellales</taxon>
        <taxon>Glomerellaceae</taxon>
        <taxon>Colletotrichum</taxon>
        <taxon>Colletotrichum spaethianum species complex</taxon>
    </lineage>
</organism>
<evidence type="ECO:0000313" key="7">
    <source>
        <dbReference type="Proteomes" id="UP000076552"/>
    </source>
</evidence>
<evidence type="ECO:0000256" key="3">
    <source>
        <dbReference type="ARBA" id="ARBA00023163"/>
    </source>
</evidence>
<dbReference type="Proteomes" id="UP000076552">
    <property type="component" value="Unassembled WGS sequence"/>
</dbReference>
<dbReference type="InterPro" id="IPR051027">
    <property type="entry name" value="bZIP_transcription_factors"/>
</dbReference>
<evidence type="ECO:0000256" key="1">
    <source>
        <dbReference type="ARBA" id="ARBA00004123"/>
    </source>
</evidence>
<comment type="caution">
    <text evidence="6">The sequence shown here is derived from an EMBL/GenBank/DDBJ whole genome shotgun (WGS) entry which is preliminary data.</text>
</comment>
<feature type="region of interest" description="Disordered" evidence="5">
    <location>
        <begin position="113"/>
        <end position="173"/>
    </location>
</feature>
<dbReference type="GO" id="GO:0003700">
    <property type="term" value="F:DNA-binding transcription factor activity"/>
    <property type="evidence" value="ECO:0007669"/>
    <property type="project" value="InterPro"/>
</dbReference>
<keyword evidence="3" id="KW-0804">Transcription</keyword>
<protein>
    <submittedName>
        <fullName evidence="6">Transcription factor Atf21 (BZIP transcription factor)</fullName>
    </submittedName>
</protein>